<evidence type="ECO:0000256" key="4">
    <source>
        <dbReference type="ARBA" id="ARBA00023136"/>
    </source>
</evidence>
<dbReference type="InterPro" id="IPR036259">
    <property type="entry name" value="MFS_trans_sf"/>
</dbReference>
<dbReference type="InterPro" id="IPR050549">
    <property type="entry name" value="MFS_Trehalose_Transporter"/>
</dbReference>
<dbReference type="Gene3D" id="1.20.1250.20">
    <property type="entry name" value="MFS general substrate transporter like domains"/>
    <property type="match status" value="1"/>
</dbReference>
<protein>
    <recommendedName>
        <fullName evidence="6">Major facilitator superfamily (MFS) profile domain-containing protein</fullName>
    </recommendedName>
</protein>
<keyword evidence="3 5" id="KW-1133">Transmembrane helix</keyword>
<dbReference type="GO" id="GO:0022857">
    <property type="term" value="F:transmembrane transporter activity"/>
    <property type="evidence" value="ECO:0007669"/>
    <property type="project" value="InterPro"/>
</dbReference>
<dbReference type="GO" id="GO:0016020">
    <property type="term" value="C:membrane"/>
    <property type="evidence" value="ECO:0007669"/>
    <property type="project" value="UniProtKB-SubCell"/>
</dbReference>
<reference evidence="7" key="1">
    <citation type="journal article" date="2016" name="Insect Biochem. Mol. Biol.">
        <title>Multifaceted biological insights from a draft genome sequence of the tobacco hornworm moth, Manduca sexta.</title>
        <authorList>
            <person name="Kanost M.R."/>
            <person name="Arrese E.L."/>
            <person name="Cao X."/>
            <person name="Chen Y.R."/>
            <person name="Chellapilla S."/>
            <person name="Goldsmith M.R."/>
            <person name="Grosse-Wilde E."/>
            <person name="Heckel D.G."/>
            <person name="Herndon N."/>
            <person name="Jiang H."/>
            <person name="Papanicolaou A."/>
            <person name="Qu J."/>
            <person name="Soulages J.L."/>
            <person name="Vogel H."/>
            <person name="Walters J."/>
            <person name="Waterhouse R.M."/>
            <person name="Ahn S.J."/>
            <person name="Almeida F.C."/>
            <person name="An C."/>
            <person name="Aqrawi P."/>
            <person name="Bretschneider A."/>
            <person name="Bryant W.B."/>
            <person name="Bucks S."/>
            <person name="Chao H."/>
            <person name="Chevignon G."/>
            <person name="Christen J.M."/>
            <person name="Clarke D.F."/>
            <person name="Dittmer N.T."/>
            <person name="Ferguson L.C.F."/>
            <person name="Garavelou S."/>
            <person name="Gordon K.H.J."/>
            <person name="Gunaratna R.T."/>
            <person name="Han Y."/>
            <person name="Hauser F."/>
            <person name="He Y."/>
            <person name="Heidel-Fischer H."/>
            <person name="Hirsh A."/>
            <person name="Hu Y."/>
            <person name="Jiang H."/>
            <person name="Kalra D."/>
            <person name="Klinner C."/>
            <person name="Konig C."/>
            <person name="Kovar C."/>
            <person name="Kroll A.R."/>
            <person name="Kuwar S.S."/>
            <person name="Lee S.L."/>
            <person name="Lehman R."/>
            <person name="Li K."/>
            <person name="Li Z."/>
            <person name="Liang H."/>
            <person name="Lovelace S."/>
            <person name="Lu Z."/>
            <person name="Mansfield J.H."/>
            <person name="McCulloch K.J."/>
            <person name="Mathew T."/>
            <person name="Morton B."/>
            <person name="Muzny D.M."/>
            <person name="Neunemann D."/>
            <person name="Ongeri F."/>
            <person name="Pauchet Y."/>
            <person name="Pu L.L."/>
            <person name="Pyrousis I."/>
            <person name="Rao X.J."/>
            <person name="Redding A."/>
            <person name="Roesel C."/>
            <person name="Sanchez-Gracia A."/>
            <person name="Schaack S."/>
            <person name="Shukla A."/>
            <person name="Tetreau G."/>
            <person name="Wang Y."/>
            <person name="Xiong G.H."/>
            <person name="Traut W."/>
            <person name="Walsh T.K."/>
            <person name="Worley K.C."/>
            <person name="Wu D."/>
            <person name="Wu W."/>
            <person name="Wu Y.Q."/>
            <person name="Zhang X."/>
            <person name="Zou Z."/>
            <person name="Zucker H."/>
            <person name="Briscoe A.D."/>
            <person name="Burmester T."/>
            <person name="Clem R.J."/>
            <person name="Feyereisen R."/>
            <person name="Grimmelikhuijzen C.J.P."/>
            <person name="Hamodrakas S.J."/>
            <person name="Hansson B.S."/>
            <person name="Huguet E."/>
            <person name="Jermiin L.S."/>
            <person name="Lan Q."/>
            <person name="Lehman H.K."/>
            <person name="Lorenzen M."/>
            <person name="Merzendorfer H."/>
            <person name="Michalopoulos I."/>
            <person name="Morton D.B."/>
            <person name="Muthukrishnan S."/>
            <person name="Oakeshott J.G."/>
            <person name="Palmer W."/>
            <person name="Park Y."/>
            <person name="Passarelli A.L."/>
            <person name="Rozas J."/>
            <person name="Schwartz L.M."/>
            <person name="Smith W."/>
            <person name="Southgate A."/>
            <person name="Vilcinskas A."/>
            <person name="Vogt R."/>
            <person name="Wang P."/>
            <person name="Werren J."/>
            <person name="Yu X.Q."/>
            <person name="Zhou J.J."/>
            <person name="Brown S.J."/>
            <person name="Scherer S.E."/>
            <person name="Richards S."/>
            <person name="Blissard G.W."/>
        </authorList>
    </citation>
    <scope>NUCLEOTIDE SEQUENCE</scope>
</reference>
<feature type="transmembrane region" description="Helical" evidence="5">
    <location>
        <begin position="288"/>
        <end position="311"/>
    </location>
</feature>
<evidence type="ECO:0000256" key="3">
    <source>
        <dbReference type="ARBA" id="ARBA00022989"/>
    </source>
</evidence>
<name>A0A921ZVC3_MANSE</name>
<feature type="domain" description="Major facilitator superfamily (MFS) profile" evidence="6">
    <location>
        <begin position="1"/>
        <end position="442"/>
    </location>
</feature>
<dbReference type="AlphaFoldDB" id="A0A921ZVC3"/>
<evidence type="ECO:0000259" key="6">
    <source>
        <dbReference type="PROSITE" id="PS50850"/>
    </source>
</evidence>
<feature type="transmembrane region" description="Helical" evidence="5">
    <location>
        <begin position="135"/>
        <end position="155"/>
    </location>
</feature>
<reference evidence="7" key="2">
    <citation type="submission" date="2020-12" db="EMBL/GenBank/DDBJ databases">
        <authorList>
            <person name="Kanost M."/>
        </authorList>
    </citation>
    <scope>NUCLEOTIDE SEQUENCE</scope>
</reference>
<feature type="transmembrane region" description="Helical" evidence="5">
    <location>
        <begin position="318"/>
        <end position="340"/>
    </location>
</feature>
<dbReference type="InterPro" id="IPR020846">
    <property type="entry name" value="MFS_dom"/>
</dbReference>
<proteinExistence type="predicted"/>
<dbReference type="PANTHER" id="PTHR48021:SF68">
    <property type="entry name" value="MAJOR FACILITATOR SUPERFAMILY (MFS) PROFILE DOMAIN-CONTAINING PROTEIN"/>
    <property type="match status" value="1"/>
</dbReference>
<keyword evidence="8" id="KW-1185">Reference proteome</keyword>
<dbReference type="EMBL" id="JH669266">
    <property type="protein sequence ID" value="KAG6464817.1"/>
    <property type="molecule type" value="Genomic_DNA"/>
</dbReference>
<feature type="transmembrane region" description="Helical" evidence="5">
    <location>
        <begin position="352"/>
        <end position="375"/>
    </location>
</feature>
<dbReference type="SUPFAM" id="SSF103473">
    <property type="entry name" value="MFS general substrate transporter"/>
    <property type="match status" value="1"/>
</dbReference>
<keyword evidence="4 5" id="KW-0472">Membrane</keyword>
<dbReference type="EMBL" id="JH669266">
    <property type="protein sequence ID" value="KAG6464816.1"/>
    <property type="molecule type" value="Genomic_DNA"/>
</dbReference>
<evidence type="ECO:0000256" key="5">
    <source>
        <dbReference type="SAM" id="Phobius"/>
    </source>
</evidence>
<evidence type="ECO:0000313" key="7">
    <source>
        <dbReference type="EMBL" id="KAG6464817.1"/>
    </source>
</evidence>
<dbReference type="PROSITE" id="PS50850">
    <property type="entry name" value="MFS"/>
    <property type="match status" value="1"/>
</dbReference>
<dbReference type="InterPro" id="IPR005828">
    <property type="entry name" value="MFS_sugar_transport-like"/>
</dbReference>
<evidence type="ECO:0000256" key="2">
    <source>
        <dbReference type="ARBA" id="ARBA00022692"/>
    </source>
</evidence>
<keyword evidence="2 5" id="KW-0812">Transmembrane</keyword>
<organism evidence="7 8">
    <name type="scientific">Manduca sexta</name>
    <name type="common">Tobacco hawkmoth</name>
    <name type="synonym">Tobacco hornworm</name>
    <dbReference type="NCBI Taxonomy" id="7130"/>
    <lineage>
        <taxon>Eukaryota</taxon>
        <taxon>Metazoa</taxon>
        <taxon>Ecdysozoa</taxon>
        <taxon>Arthropoda</taxon>
        <taxon>Hexapoda</taxon>
        <taxon>Insecta</taxon>
        <taxon>Pterygota</taxon>
        <taxon>Neoptera</taxon>
        <taxon>Endopterygota</taxon>
        <taxon>Lepidoptera</taxon>
        <taxon>Glossata</taxon>
        <taxon>Ditrysia</taxon>
        <taxon>Bombycoidea</taxon>
        <taxon>Sphingidae</taxon>
        <taxon>Sphinginae</taxon>
        <taxon>Sphingini</taxon>
        <taxon>Manduca</taxon>
    </lineage>
</organism>
<dbReference type="Proteomes" id="UP000791440">
    <property type="component" value="Unassembled WGS sequence"/>
</dbReference>
<evidence type="ECO:0000256" key="1">
    <source>
        <dbReference type="ARBA" id="ARBA00004141"/>
    </source>
</evidence>
<feature type="transmembrane region" description="Helical" evidence="5">
    <location>
        <begin position="161"/>
        <end position="182"/>
    </location>
</feature>
<sequence>MNIPFLRQILVASSPQLAAISVGGAIGFPSVLLEQLKTNDSSIQLEMELSTWIGSSHGFAGIPSILMPTLMQWKGRKMSYFISCLFIFIGWLLIYFSENVITIIIGECFQGLGNNSLVVATFNSLSEMLDPKFRIIAMSIYINNEALGVSVASIIGRYLHWKTVSIAMSIPITLALIIGFLWPESPSWLAYKGDYVKCEEAFLWLRGSSEDSQKELKELLRAQKEMYIANRKSKVTLKKLGTQITSRDFYMPLFQSFVILCSVYGSGILVVIVYGIDMMQKATKNSSATHFGMIIIFVSIYLGSLVSIFLMKFFKNKTVYMTSGIFAATFMLGASVVTFLQSVSVVSEESLLCLFFIIFFVASTSMGISTTGYCLAAEVMPVKHRGLGGATYIIQVCILHSVILKFSPYLILYMNLWATFMLFSVIEYVCMIYVWKNVPETKGRTLQEIEDFYNHGRFVTRSGEIEEECLARE</sequence>
<evidence type="ECO:0000313" key="8">
    <source>
        <dbReference type="Proteomes" id="UP000791440"/>
    </source>
</evidence>
<gene>
    <name evidence="7" type="ORF">O3G_MSEX014749</name>
</gene>
<comment type="caution">
    <text evidence="7">The sequence shown here is derived from an EMBL/GenBank/DDBJ whole genome shotgun (WGS) entry which is preliminary data.</text>
</comment>
<comment type="subcellular location">
    <subcellularLocation>
        <location evidence="1">Membrane</location>
        <topology evidence="1">Multi-pass membrane protein</topology>
    </subcellularLocation>
</comment>
<dbReference type="PANTHER" id="PTHR48021">
    <property type="match status" value="1"/>
</dbReference>
<feature type="transmembrane region" description="Helical" evidence="5">
    <location>
        <begin position="78"/>
        <end position="97"/>
    </location>
</feature>
<dbReference type="Pfam" id="PF00083">
    <property type="entry name" value="Sugar_tr"/>
    <property type="match status" value="1"/>
</dbReference>
<feature type="transmembrane region" description="Helical" evidence="5">
    <location>
        <begin position="257"/>
        <end position="276"/>
    </location>
</feature>
<accession>A0A921ZVC3</accession>
<feature type="transmembrane region" description="Helical" evidence="5">
    <location>
        <begin position="410"/>
        <end position="435"/>
    </location>
</feature>